<dbReference type="EMBL" id="QNRR01000017">
    <property type="protein sequence ID" value="RBP36376.1"/>
    <property type="molecule type" value="Genomic_DNA"/>
</dbReference>
<keyword evidence="3" id="KW-1185">Reference proteome</keyword>
<dbReference type="AlphaFoldDB" id="A0A366H468"/>
<protein>
    <submittedName>
        <fullName evidence="2">Uncharacterized protein</fullName>
    </submittedName>
</protein>
<feature type="transmembrane region" description="Helical" evidence="1">
    <location>
        <begin position="402"/>
        <end position="423"/>
    </location>
</feature>
<proteinExistence type="predicted"/>
<evidence type="ECO:0000313" key="2">
    <source>
        <dbReference type="EMBL" id="RBP36376.1"/>
    </source>
</evidence>
<sequence length="625" mass="68233">MSTITDPYDLKPGEVYRQARTVASKTSRGTDGNWYREPGDIACQWHIWFDGGREVCSATFSRSDNCWRQGPPLPLAGLTTGEDVFSLLGDLLSPTYFGHKPKALGVILHVADEFSLTEVSTASDGVSDGGDDFNLLRYNLIDSPKDFLADRDVSTDTVSWRLLPFWGAPTGQPRSIAVAMPRSRETFLSRLVEGGEDWRIPIRVSVASAPMEALAALALLKPEIRGGGLVAFPYLKYTAVFALNADGDLRSARSLAHRGGNPIPSSFGDILWNMAVSAELIANDGAGQLLPNLIIASPNKGTLAEATRELEVYSLKRQRIVAQVLDLSTHPTTASLPGNRPEFLPYDSGASSQVGSAGPLSRSETFRSLWDGWATQNFFNTAKIDNLYPTLGDLRLLRFSSWFVALLGLTLLALGGYGVYGLFTAMRHPSWELTEAQVQTTKTQHEKLFAEQKQIDITESLMKPRSLGWTNLELLLQMFPEDSGVRLDGFEYAVKPLQSIGAKKPTGPAAPGGIQTVGMTREWSFKGLAKAKTLDILNDLNSQRGLNAFFDQVAKATNDASLVPDPTRQVRLTLTQNQNPRFNVTASAGEAAKDPALTYPYSFEAVISQTITERDPLALPTGKPF</sequence>
<dbReference type="OrthoDB" id="176466at2"/>
<keyword evidence="1" id="KW-0812">Transmembrane</keyword>
<dbReference type="Proteomes" id="UP000253426">
    <property type="component" value="Unassembled WGS sequence"/>
</dbReference>
<evidence type="ECO:0000256" key="1">
    <source>
        <dbReference type="SAM" id="Phobius"/>
    </source>
</evidence>
<keyword evidence="1" id="KW-0472">Membrane</keyword>
<comment type="caution">
    <text evidence="2">The sequence shown here is derived from an EMBL/GenBank/DDBJ whole genome shotgun (WGS) entry which is preliminary data.</text>
</comment>
<organism evidence="2 3">
    <name type="scientific">Roseimicrobium gellanilyticum</name>
    <dbReference type="NCBI Taxonomy" id="748857"/>
    <lineage>
        <taxon>Bacteria</taxon>
        <taxon>Pseudomonadati</taxon>
        <taxon>Verrucomicrobiota</taxon>
        <taxon>Verrucomicrobiia</taxon>
        <taxon>Verrucomicrobiales</taxon>
        <taxon>Verrucomicrobiaceae</taxon>
        <taxon>Roseimicrobium</taxon>
    </lineage>
</organism>
<gene>
    <name evidence="2" type="ORF">DES53_11787</name>
</gene>
<accession>A0A366H468</accession>
<reference evidence="2 3" key="1">
    <citation type="submission" date="2018-06" db="EMBL/GenBank/DDBJ databases">
        <title>Genomic Encyclopedia of Type Strains, Phase IV (KMG-IV): sequencing the most valuable type-strain genomes for metagenomic binning, comparative biology and taxonomic classification.</title>
        <authorList>
            <person name="Goeker M."/>
        </authorList>
    </citation>
    <scope>NUCLEOTIDE SEQUENCE [LARGE SCALE GENOMIC DNA]</scope>
    <source>
        <strain evidence="2 3">DSM 25532</strain>
    </source>
</reference>
<evidence type="ECO:0000313" key="3">
    <source>
        <dbReference type="Proteomes" id="UP000253426"/>
    </source>
</evidence>
<name>A0A366H468_9BACT</name>
<dbReference type="RefSeq" id="WP_113961968.1">
    <property type="nucleotide sequence ID" value="NZ_QNRR01000017.1"/>
</dbReference>
<keyword evidence="1" id="KW-1133">Transmembrane helix</keyword>